<dbReference type="EMBL" id="JACOOI010000049">
    <property type="protein sequence ID" value="MBC5646237.1"/>
    <property type="molecule type" value="Genomic_DNA"/>
</dbReference>
<evidence type="ECO:0000313" key="1">
    <source>
        <dbReference type="EMBL" id="MBC5646237.1"/>
    </source>
</evidence>
<accession>A0ABR7E8Z7</accession>
<keyword evidence="2" id="KW-1185">Reference proteome</keyword>
<protein>
    <submittedName>
        <fullName evidence="1">Uncharacterized protein</fullName>
    </submittedName>
</protein>
<dbReference type="RefSeq" id="WP_122329181.1">
    <property type="nucleotide sequence ID" value="NZ_JACOOI010000049.1"/>
</dbReference>
<organism evidence="1 2">
    <name type="scientific">Parabacteroides segnis</name>
    <dbReference type="NCBI Taxonomy" id="2763058"/>
    <lineage>
        <taxon>Bacteria</taxon>
        <taxon>Pseudomonadati</taxon>
        <taxon>Bacteroidota</taxon>
        <taxon>Bacteroidia</taxon>
        <taxon>Bacteroidales</taxon>
        <taxon>Tannerellaceae</taxon>
        <taxon>Parabacteroides</taxon>
    </lineage>
</organism>
<gene>
    <name evidence="1" type="ORF">H8S77_25535</name>
</gene>
<dbReference type="Proteomes" id="UP000644010">
    <property type="component" value="Unassembled WGS sequence"/>
</dbReference>
<name>A0ABR7E8Z7_9BACT</name>
<evidence type="ECO:0000313" key="2">
    <source>
        <dbReference type="Proteomes" id="UP000644010"/>
    </source>
</evidence>
<reference evidence="1 2" key="1">
    <citation type="submission" date="2020-08" db="EMBL/GenBank/DDBJ databases">
        <title>Genome public.</title>
        <authorList>
            <person name="Liu C."/>
            <person name="Sun Q."/>
        </authorList>
    </citation>
    <scope>NUCLEOTIDE SEQUENCE [LARGE SCALE GENOMIC DNA]</scope>
    <source>
        <strain evidence="1 2">BX2</strain>
    </source>
</reference>
<sequence>MDANVRLDADKIELAKAILSITSKEVLEKVKSRLTDILDFQEKDEKLAPYTLEELYARIDHSIAELDAGKGLPSSEVFHKMEQKYPWLCK</sequence>
<comment type="caution">
    <text evidence="1">The sequence shown here is derived from an EMBL/GenBank/DDBJ whole genome shotgun (WGS) entry which is preliminary data.</text>
</comment>
<proteinExistence type="predicted"/>